<dbReference type="GO" id="GO:0055085">
    <property type="term" value="P:transmembrane transport"/>
    <property type="evidence" value="ECO:0007669"/>
    <property type="project" value="InterPro"/>
</dbReference>
<feature type="transmembrane region" description="Helical" evidence="7">
    <location>
        <begin position="181"/>
        <end position="207"/>
    </location>
</feature>
<evidence type="ECO:0000256" key="8">
    <source>
        <dbReference type="SAM" id="MobiDB-lite"/>
    </source>
</evidence>
<evidence type="ECO:0000313" key="11">
    <source>
        <dbReference type="Proteomes" id="UP000313231"/>
    </source>
</evidence>
<evidence type="ECO:0000256" key="3">
    <source>
        <dbReference type="ARBA" id="ARBA00022475"/>
    </source>
</evidence>
<dbReference type="InterPro" id="IPR045621">
    <property type="entry name" value="BPD_transp_1_N"/>
</dbReference>
<comment type="subcellular location">
    <subcellularLocation>
        <location evidence="1 7">Cell membrane</location>
        <topology evidence="1 7">Multi-pass membrane protein</topology>
    </subcellularLocation>
</comment>
<feature type="domain" description="ABC transmembrane type-1" evidence="9">
    <location>
        <begin position="145"/>
        <end position="350"/>
    </location>
</feature>
<evidence type="ECO:0000259" key="9">
    <source>
        <dbReference type="PROSITE" id="PS50928"/>
    </source>
</evidence>
<evidence type="ECO:0000256" key="1">
    <source>
        <dbReference type="ARBA" id="ARBA00004651"/>
    </source>
</evidence>
<evidence type="ECO:0000313" key="10">
    <source>
        <dbReference type="EMBL" id="TNM36364.1"/>
    </source>
</evidence>
<proteinExistence type="inferred from homology"/>
<dbReference type="GO" id="GO:0005886">
    <property type="term" value="C:plasma membrane"/>
    <property type="evidence" value="ECO:0007669"/>
    <property type="project" value="UniProtKB-SubCell"/>
</dbReference>
<evidence type="ECO:0000256" key="6">
    <source>
        <dbReference type="ARBA" id="ARBA00023136"/>
    </source>
</evidence>
<gene>
    <name evidence="10" type="ORF">FHP29_19625</name>
</gene>
<dbReference type="InterPro" id="IPR000515">
    <property type="entry name" value="MetI-like"/>
</dbReference>
<dbReference type="Pfam" id="PF19300">
    <property type="entry name" value="BPD_transp_1_N"/>
    <property type="match status" value="1"/>
</dbReference>
<keyword evidence="6 7" id="KW-0472">Membrane</keyword>
<accession>A0A5C4VKG7</accession>
<dbReference type="InterPro" id="IPR035906">
    <property type="entry name" value="MetI-like_sf"/>
</dbReference>
<dbReference type="Pfam" id="PF00528">
    <property type="entry name" value="BPD_transp_1"/>
    <property type="match status" value="1"/>
</dbReference>
<sequence length="362" mass="38203">MPLPHPVSARGGEVHRPGPEPARGPSRPSVGVPARRGAVRRVRRGECPMKALRVVATSVASAVPTLILATFIVFFLQRLIPGDPAVALAGDYATPERLAEIRADLGLNEPLLQQYLSWLGGALTGDLGQSFRTGQPVADLVFERLPLTLILTGLALLVAVAIGLPAGVLAAQRAESRFDKFLTTAATLGIAIPNFWLGMMLIVVFALQLGWLPGPGGPSLADDPAEAMRGLVMPAVALGAVGAAEIARQVRSAMIENLSADYVRTHRAKGLPSRSIIWKHALKNSSLPFATILGIQVSRLIGSAVVVEAVFGLSGLGSLVVEATNQRDYTVIQAVVFVAAALVLLTNLIVDISYRILDPRIA</sequence>
<feature type="transmembrane region" description="Helical" evidence="7">
    <location>
        <begin position="287"/>
        <end position="311"/>
    </location>
</feature>
<dbReference type="Gene3D" id="1.10.3720.10">
    <property type="entry name" value="MetI-like"/>
    <property type="match status" value="1"/>
</dbReference>
<keyword evidence="2 7" id="KW-0813">Transport</keyword>
<reference evidence="10 11" key="1">
    <citation type="journal article" date="2016" name="Int. J. Syst. Evol. Microbiol.">
        <title>Nocardioides albidus sp. nov., an actinobacterium isolated from garden soil.</title>
        <authorList>
            <person name="Singh H."/>
            <person name="Du J."/>
            <person name="Trinh H."/>
            <person name="Won K."/>
            <person name="Yang J.E."/>
            <person name="Yin C."/>
            <person name="Kook M."/>
            <person name="Yi T.H."/>
        </authorList>
    </citation>
    <scope>NUCLEOTIDE SEQUENCE [LARGE SCALE GENOMIC DNA]</scope>
    <source>
        <strain evidence="10 11">CCTCC AB 2015297</strain>
    </source>
</reference>
<keyword evidence="11" id="KW-1185">Reference proteome</keyword>
<comment type="similarity">
    <text evidence="7">Belongs to the binding-protein-dependent transport system permease family.</text>
</comment>
<dbReference type="PANTHER" id="PTHR43163">
    <property type="entry name" value="DIPEPTIDE TRANSPORT SYSTEM PERMEASE PROTEIN DPPB-RELATED"/>
    <property type="match status" value="1"/>
</dbReference>
<keyword evidence="4 7" id="KW-0812">Transmembrane</keyword>
<evidence type="ECO:0000256" key="2">
    <source>
        <dbReference type="ARBA" id="ARBA00022448"/>
    </source>
</evidence>
<organism evidence="10 11">
    <name type="scientific">Nocardioides albidus</name>
    <dbReference type="NCBI Taxonomy" id="1517589"/>
    <lineage>
        <taxon>Bacteria</taxon>
        <taxon>Bacillati</taxon>
        <taxon>Actinomycetota</taxon>
        <taxon>Actinomycetes</taxon>
        <taxon>Propionibacteriales</taxon>
        <taxon>Nocardioidaceae</taxon>
        <taxon>Nocardioides</taxon>
    </lineage>
</organism>
<evidence type="ECO:0000256" key="7">
    <source>
        <dbReference type="RuleBase" id="RU363032"/>
    </source>
</evidence>
<feature type="region of interest" description="Disordered" evidence="8">
    <location>
        <begin position="1"/>
        <end position="37"/>
    </location>
</feature>
<keyword evidence="3" id="KW-1003">Cell membrane</keyword>
<dbReference type="Proteomes" id="UP000313231">
    <property type="component" value="Unassembled WGS sequence"/>
</dbReference>
<protein>
    <submittedName>
        <fullName evidence="10">ABC transporter permease</fullName>
    </submittedName>
</protein>
<feature type="transmembrane region" description="Helical" evidence="7">
    <location>
        <begin position="147"/>
        <end position="169"/>
    </location>
</feature>
<keyword evidence="5 7" id="KW-1133">Transmembrane helix</keyword>
<dbReference type="PROSITE" id="PS50928">
    <property type="entry name" value="ABC_TM1"/>
    <property type="match status" value="1"/>
</dbReference>
<evidence type="ECO:0000256" key="5">
    <source>
        <dbReference type="ARBA" id="ARBA00022989"/>
    </source>
</evidence>
<name>A0A5C4VKG7_9ACTN</name>
<feature type="transmembrane region" description="Helical" evidence="7">
    <location>
        <begin position="331"/>
        <end position="350"/>
    </location>
</feature>
<feature type="transmembrane region" description="Helical" evidence="7">
    <location>
        <begin position="51"/>
        <end position="76"/>
    </location>
</feature>
<evidence type="ECO:0000256" key="4">
    <source>
        <dbReference type="ARBA" id="ARBA00022692"/>
    </source>
</evidence>
<dbReference type="EMBL" id="VDMP01000027">
    <property type="protein sequence ID" value="TNM36364.1"/>
    <property type="molecule type" value="Genomic_DNA"/>
</dbReference>
<dbReference type="SUPFAM" id="SSF161098">
    <property type="entry name" value="MetI-like"/>
    <property type="match status" value="1"/>
</dbReference>
<dbReference type="PANTHER" id="PTHR43163:SF6">
    <property type="entry name" value="DIPEPTIDE TRANSPORT SYSTEM PERMEASE PROTEIN DPPB-RELATED"/>
    <property type="match status" value="1"/>
</dbReference>
<dbReference type="AlphaFoldDB" id="A0A5C4VKG7"/>
<feature type="transmembrane region" description="Helical" evidence="7">
    <location>
        <begin position="227"/>
        <end position="247"/>
    </location>
</feature>
<dbReference type="CDD" id="cd06261">
    <property type="entry name" value="TM_PBP2"/>
    <property type="match status" value="1"/>
</dbReference>
<comment type="caution">
    <text evidence="10">The sequence shown here is derived from an EMBL/GenBank/DDBJ whole genome shotgun (WGS) entry which is preliminary data.</text>
</comment>